<keyword evidence="5 6" id="KW-0456">Lyase</keyword>
<accession>A0A8J4M117</accession>
<comment type="caution">
    <text evidence="8">The sequence shown here is derived from an EMBL/GenBank/DDBJ whole genome shotgun (WGS) entry which is preliminary data.</text>
</comment>
<dbReference type="InterPro" id="IPR047594">
    <property type="entry name" value="MoaC_bact/euk"/>
</dbReference>
<comment type="catalytic activity">
    <reaction evidence="1 6">
        <text>(8S)-3',8-cyclo-7,8-dihydroguanosine 5'-triphosphate = cyclic pyranopterin phosphate + diphosphate</text>
        <dbReference type="Rhea" id="RHEA:49580"/>
        <dbReference type="ChEBI" id="CHEBI:33019"/>
        <dbReference type="ChEBI" id="CHEBI:59648"/>
        <dbReference type="ChEBI" id="CHEBI:131766"/>
        <dbReference type="EC" id="4.6.1.17"/>
    </reaction>
</comment>
<evidence type="ECO:0000256" key="3">
    <source>
        <dbReference type="ARBA" id="ARBA00012575"/>
    </source>
</evidence>
<dbReference type="UniPathway" id="UPA00344"/>
<dbReference type="Proteomes" id="UP000677918">
    <property type="component" value="Unassembled WGS sequence"/>
</dbReference>
<dbReference type="Gene3D" id="3.30.70.640">
    <property type="entry name" value="Molybdopterin cofactor biosynthesis C (MoaC) domain"/>
    <property type="match status" value="1"/>
</dbReference>
<evidence type="ECO:0000256" key="5">
    <source>
        <dbReference type="ARBA" id="ARBA00023239"/>
    </source>
</evidence>
<dbReference type="SUPFAM" id="SSF55040">
    <property type="entry name" value="Molybdenum cofactor biosynthesis protein C, MoaC"/>
    <property type="match status" value="1"/>
</dbReference>
<dbReference type="Pfam" id="PF01967">
    <property type="entry name" value="MoaC"/>
    <property type="match status" value="1"/>
</dbReference>
<keyword evidence="9" id="KW-1185">Reference proteome</keyword>
<dbReference type="AlphaFoldDB" id="A0A8J4M117"/>
<dbReference type="HAMAP" id="MF_01224_B">
    <property type="entry name" value="MoaC_B"/>
    <property type="match status" value="1"/>
</dbReference>
<evidence type="ECO:0000256" key="4">
    <source>
        <dbReference type="ARBA" id="ARBA00023150"/>
    </source>
</evidence>
<comment type="pathway">
    <text evidence="2 6">Cofactor biosynthesis; molybdopterin biosynthesis.</text>
</comment>
<evidence type="ECO:0000256" key="1">
    <source>
        <dbReference type="ARBA" id="ARBA00001637"/>
    </source>
</evidence>
<dbReference type="InterPro" id="IPR050105">
    <property type="entry name" value="MoCo_biosynth_MoaA/MoaC"/>
</dbReference>
<dbReference type="InterPro" id="IPR002820">
    <property type="entry name" value="Mopterin_CF_biosynth-C_dom"/>
</dbReference>
<dbReference type="InterPro" id="IPR036522">
    <property type="entry name" value="MoaC_sf"/>
</dbReference>
<feature type="binding site" evidence="6">
    <location>
        <begin position="87"/>
        <end position="89"/>
    </location>
    <ligand>
        <name>substrate</name>
    </ligand>
</feature>
<gene>
    <name evidence="6" type="primary">moaC</name>
    <name evidence="8" type="ORF">XYCOK13_02110</name>
</gene>
<feature type="binding site" evidence="6">
    <location>
        <begin position="124"/>
        <end position="125"/>
    </location>
    <ligand>
        <name>substrate</name>
    </ligand>
</feature>
<evidence type="ECO:0000256" key="6">
    <source>
        <dbReference type="HAMAP-Rule" id="MF_01224"/>
    </source>
</evidence>
<evidence type="ECO:0000256" key="2">
    <source>
        <dbReference type="ARBA" id="ARBA00005046"/>
    </source>
</evidence>
<comment type="similarity">
    <text evidence="6">Belongs to the MoaC family.</text>
</comment>
<dbReference type="PANTHER" id="PTHR22960:SF29">
    <property type="entry name" value="CYCLIC PYRANOPTERIN MONOPHOSPHATE SYNTHASE"/>
    <property type="match status" value="1"/>
</dbReference>
<protein>
    <recommendedName>
        <fullName evidence="3 6">Cyclic pyranopterin monophosphate synthase</fullName>
        <ecNumber evidence="3 6">4.6.1.17</ecNumber>
    </recommendedName>
    <alternativeName>
        <fullName evidence="6">Molybdenum cofactor biosynthesis protein C</fullName>
    </alternativeName>
</protein>
<dbReference type="EMBL" id="BOVK01000003">
    <property type="protein sequence ID" value="GIQ67387.1"/>
    <property type="molecule type" value="Genomic_DNA"/>
</dbReference>
<dbReference type="NCBIfam" id="NF006870">
    <property type="entry name" value="PRK09364.1"/>
    <property type="match status" value="1"/>
</dbReference>
<organism evidence="8 9">
    <name type="scientific">Xylanibacillus composti</name>
    <dbReference type="NCBI Taxonomy" id="1572762"/>
    <lineage>
        <taxon>Bacteria</taxon>
        <taxon>Bacillati</taxon>
        <taxon>Bacillota</taxon>
        <taxon>Bacilli</taxon>
        <taxon>Bacillales</taxon>
        <taxon>Paenibacillaceae</taxon>
        <taxon>Xylanibacillus</taxon>
    </lineage>
</organism>
<sequence length="169" mass="18320">MPVSITMKDGGVIMAFTHFNEDGRARMVDISAKSETERVARAESTIRMQPETLKAILEGQVSKGDVLAVAQVAGIMACKRTADVIPMCHPIALTGVDIQFANNGKDQLRIEAEVRTKGRTGVEMEALMAVSAAALTVYDMCKALEKGMVIEQTRLLSKTGGVHGEYHRE</sequence>
<keyword evidence="4 6" id="KW-0501">Molybdenum cofactor biosynthesis</keyword>
<comment type="function">
    <text evidence="6">Catalyzes the conversion of (8S)-3',8-cyclo-7,8-dihydroguanosine 5'-triphosphate to cyclic pyranopterin monophosphate (cPMP).</text>
</comment>
<dbReference type="GO" id="GO:0061799">
    <property type="term" value="F:cyclic pyranopterin monophosphate synthase activity"/>
    <property type="evidence" value="ECO:0007669"/>
    <property type="project" value="UniProtKB-UniRule"/>
</dbReference>
<name>A0A8J4M117_9BACL</name>
<proteinExistence type="inferred from homology"/>
<comment type="subunit">
    <text evidence="6">Homohexamer; trimer of dimers.</text>
</comment>
<dbReference type="GO" id="GO:0006777">
    <property type="term" value="P:Mo-molybdopterin cofactor biosynthetic process"/>
    <property type="evidence" value="ECO:0007669"/>
    <property type="project" value="UniProtKB-UniRule"/>
</dbReference>
<reference evidence="8" key="1">
    <citation type="submission" date="2021-04" db="EMBL/GenBank/DDBJ databases">
        <title>Draft genome sequence of Xylanibacillus composti strain K13.</title>
        <authorList>
            <person name="Uke A."/>
            <person name="Chhe C."/>
            <person name="Baramee S."/>
            <person name="Kosugi A."/>
        </authorList>
    </citation>
    <scope>NUCLEOTIDE SEQUENCE</scope>
    <source>
        <strain evidence="8">K13</strain>
    </source>
</reference>
<dbReference type="InterPro" id="IPR023045">
    <property type="entry name" value="MoaC"/>
</dbReference>
<dbReference type="PANTHER" id="PTHR22960">
    <property type="entry name" value="MOLYBDOPTERIN COFACTOR SYNTHESIS PROTEIN A"/>
    <property type="match status" value="1"/>
</dbReference>
<evidence type="ECO:0000313" key="8">
    <source>
        <dbReference type="EMBL" id="GIQ67387.1"/>
    </source>
</evidence>
<feature type="active site" evidence="6">
    <location>
        <position position="139"/>
    </location>
</feature>
<dbReference type="NCBIfam" id="TIGR00581">
    <property type="entry name" value="moaC"/>
    <property type="match status" value="1"/>
</dbReference>
<dbReference type="CDD" id="cd01420">
    <property type="entry name" value="MoaC_PE"/>
    <property type="match status" value="1"/>
</dbReference>
<evidence type="ECO:0000259" key="7">
    <source>
        <dbReference type="Pfam" id="PF01967"/>
    </source>
</evidence>
<dbReference type="EC" id="4.6.1.17" evidence="3 6"/>
<feature type="domain" description="Molybdopterin cofactor biosynthesis C (MoaC)" evidence="7">
    <location>
        <begin position="27"/>
        <end position="161"/>
    </location>
</feature>
<evidence type="ECO:0000313" key="9">
    <source>
        <dbReference type="Proteomes" id="UP000677918"/>
    </source>
</evidence>